<proteinExistence type="predicted"/>
<accession>A0A7C8V196</accession>
<evidence type="ECO:0000256" key="2">
    <source>
        <dbReference type="SAM" id="SignalP"/>
    </source>
</evidence>
<protein>
    <submittedName>
        <fullName evidence="3">Uncharacterized protein</fullName>
    </submittedName>
</protein>
<evidence type="ECO:0000313" key="3">
    <source>
        <dbReference type="EMBL" id="KAF3273795.1"/>
    </source>
</evidence>
<dbReference type="OMA" id="NDSCAYI"/>
<dbReference type="Proteomes" id="UP000474640">
    <property type="component" value="Unassembled WGS sequence"/>
</dbReference>
<gene>
    <name evidence="3" type="ORF">TWF970_008388</name>
</gene>
<reference evidence="3 4" key="1">
    <citation type="submission" date="2020-01" db="EMBL/GenBank/DDBJ databases">
        <authorList>
            <person name="Palmer J.M."/>
        </authorList>
    </citation>
    <scope>NUCLEOTIDE SEQUENCE [LARGE SCALE GENOMIC DNA]</scope>
    <source>
        <strain evidence="3 4">TWF970</strain>
    </source>
</reference>
<feature type="region of interest" description="Disordered" evidence="1">
    <location>
        <begin position="134"/>
        <end position="233"/>
    </location>
</feature>
<feature type="compositionally biased region" description="Pro residues" evidence="1">
    <location>
        <begin position="154"/>
        <end position="185"/>
    </location>
</feature>
<evidence type="ECO:0000256" key="1">
    <source>
        <dbReference type="SAM" id="MobiDB-lite"/>
    </source>
</evidence>
<dbReference type="EMBL" id="JAABOJ010000049">
    <property type="protein sequence ID" value="KAF3273795.1"/>
    <property type="molecule type" value="Genomic_DNA"/>
</dbReference>
<evidence type="ECO:0000313" key="4">
    <source>
        <dbReference type="Proteomes" id="UP000474640"/>
    </source>
</evidence>
<feature type="signal peptide" evidence="2">
    <location>
        <begin position="1"/>
        <end position="18"/>
    </location>
</feature>
<sequence length="261" mass="26488">MKTSTQVLLSLMAIGASAYPEGTPTAEYSPVVTGDGCPAKYDPNCPYFCNSRGQGSNCSPNFITGPGTPGCFVCPGIPSECPSKPNDSCAYICTGSADINLGPGSPNVFCAPSDASLEPLGDSTTKAITCVICSDDDDGTPTDPPPSEDTETPTVPPPPEDTAAPPPEDTTTPPPEDTTTSPPPEETTTTSTPPPSYNTTTPTIPSPPPPPPAYNTTTPTLPPPSGNTTVVQPPEYTGAASRVSIGGAAILGLAAIVLFNF</sequence>
<name>A0A7C8V196_ORBOL</name>
<comment type="caution">
    <text evidence="3">The sequence shown here is derived from an EMBL/GenBank/DDBJ whole genome shotgun (WGS) entry which is preliminary data.</text>
</comment>
<feature type="compositionally biased region" description="Pro residues" evidence="1">
    <location>
        <begin position="204"/>
        <end position="213"/>
    </location>
</feature>
<feature type="compositionally biased region" description="Acidic residues" evidence="1">
    <location>
        <begin position="134"/>
        <end position="151"/>
    </location>
</feature>
<feature type="compositionally biased region" description="Low complexity" evidence="1">
    <location>
        <begin position="186"/>
        <end position="203"/>
    </location>
</feature>
<feature type="chain" id="PRO_5028837598" evidence="2">
    <location>
        <begin position="19"/>
        <end position="261"/>
    </location>
</feature>
<dbReference type="OrthoDB" id="5381921at2759"/>
<organism evidence="3 4">
    <name type="scientific">Orbilia oligospora</name>
    <name type="common">Nematode-trapping fungus</name>
    <name type="synonym">Arthrobotrys oligospora</name>
    <dbReference type="NCBI Taxonomy" id="2813651"/>
    <lineage>
        <taxon>Eukaryota</taxon>
        <taxon>Fungi</taxon>
        <taxon>Dikarya</taxon>
        <taxon>Ascomycota</taxon>
        <taxon>Pezizomycotina</taxon>
        <taxon>Orbiliomycetes</taxon>
        <taxon>Orbiliales</taxon>
        <taxon>Orbiliaceae</taxon>
        <taxon>Orbilia</taxon>
    </lineage>
</organism>
<keyword evidence="2" id="KW-0732">Signal</keyword>
<dbReference type="AlphaFoldDB" id="A0A7C8V196"/>